<evidence type="ECO:0008006" key="3">
    <source>
        <dbReference type="Google" id="ProtNLM"/>
    </source>
</evidence>
<dbReference type="GeneID" id="92080953"/>
<reference evidence="1 2" key="1">
    <citation type="submission" date="2023-01" db="EMBL/GenBank/DDBJ databases">
        <title>Analysis of 21 Apiospora genomes using comparative genomics revels a genus with tremendous synthesis potential of carbohydrate active enzymes and secondary metabolites.</title>
        <authorList>
            <person name="Sorensen T."/>
        </authorList>
    </citation>
    <scope>NUCLEOTIDE SEQUENCE [LARGE SCALE GENOMIC DNA]</scope>
    <source>
        <strain evidence="1 2">CBS 24483</strain>
    </source>
</reference>
<evidence type="ECO:0000313" key="2">
    <source>
        <dbReference type="Proteomes" id="UP001391051"/>
    </source>
</evidence>
<name>A0ABR1PXU5_9PEZI</name>
<keyword evidence="2" id="KW-1185">Reference proteome</keyword>
<evidence type="ECO:0000313" key="1">
    <source>
        <dbReference type="EMBL" id="KAK7942556.1"/>
    </source>
</evidence>
<dbReference type="RefSeq" id="XP_066694587.1">
    <property type="nucleotide sequence ID" value="XM_066847891.1"/>
</dbReference>
<dbReference type="PANTHER" id="PTHR39596:SF2">
    <property type="entry name" value="HET DOMAIN PROTEIN (AFU_ORTHOLOGUE AFUA_1G17550)-RELATED"/>
    <property type="match status" value="1"/>
</dbReference>
<gene>
    <name evidence="1" type="ORF">PG986_011669</name>
</gene>
<dbReference type="EMBL" id="JAQQWE010000008">
    <property type="protein sequence ID" value="KAK7942556.1"/>
    <property type="molecule type" value="Genomic_DNA"/>
</dbReference>
<protein>
    <recommendedName>
        <fullName evidence="3">Heterokaryon incompatibility domain-containing protein</fullName>
    </recommendedName>
</protein>
<proteinExistence type="predicted"/>
<organism evidence="1 2">
    <name type="scientific">Apiospora aurea</name>
    <dbReference type="NCBI Taxonomy" id="335848"/>
    <lineage>
        <taxon>Eukaryota</taxon>
        <taxon>Fungi</taxon>
        <taxon>Dikarya</taxon>
        <taxon>Ascomycota</taxon>
        <taxon>Pezizomycotina</taxon>
        <taxon>Sordariomycetes</taxon>
        <taxon>Xylariomycetidae</taxon>
        <taxon>Amphisphaeriales</taxon>
        <taxon>Apiosporaceae</taxon>
        <taxon>Apiospora</taxon>
    </lineage>
</organism>
<dbReference type="Proteomes" id="UP001391051">
    <property type="component" value="Unassembled WGS sequence"/>
</dbReference>
<sequence length="462" mass="52071">MGPSAWIDRVQSLSECLEIAQSVCDMIYRQDQEYLDKAFHLSLQLMYEYLVRAVTLIGEKEVLQGFDIPPVRFTGLLGSDRLVSNRMKQVDSWCVPDVHMLQELSSTIELVFASSLSPPGPNRPHTGCTKHKCLAHQVKNGTYVTRHVAPDCACEFVYASQDSLYTLLCGDSPSIPLIAPSNPGRHSDGRLYVSLLQPGRLSSQPPYVAISHVWSDGLWNVDSNAIPLCQFNRIMDLTSRLNENSSIAFWLDTLCFPLAPQDAYDQALIRMRQSYEEASRVLVFDAYLLEYAVSEMSKEEVAMRIACAPWNRRLWGLQEGVLARALAFQFRDSYVDLTGWTKRRGYTTTSSSLMFSTAWSRYASLRALETETPKTMSIVQAKKALTWRSTSEKDDEPLCLGSLLGIDPESAVKTFIKDDPARTRLERMKVIWSSIPEHFSSTCSGTLRNSKIQASDGRRHHS</sequence>
<dbReference type="PANTHER" id="PTHR39596">
    <property type="match status" value="1"/>
</dbReference>
<accession>A0ABR1PXU5</accession>
<comment type="caution">
    <text evidence="1">The sequence shown here is derived from an EMBL/GenBank/DDBJ whole genome shotgun (WGS) entry which is preliminary data.</text>
</comment>